<dbReference type="InterPro" id="IPR006461">
    <property type="entry name" value="PLAC_motif_containing"/>
</dbReference>
<evidence type="ECO:0000313" key="1">
    <source>
        <dbReference type="EMBL" id="KAF2657327.1"/>
    </source>
</evidence>
<name>A0A6A6TDC2_9PLEO</name>
<evidence type="ECO:0000313" key="2">
    <source>
        <dbReference type="Proteomes" id="UP000799324"/>
    </source>
</evidence>
<reference evidence="1" key="1">
    <citation type="journal article" date="2020" name="Stud. Mycol.">
        <title>101 Dothideomycetes genomes: a test case for predicting lifestyles and emergence of pathogens.</title>
        <authorList>
            <person name="Haridas S."/>
            <person name="Albert R."/>
            <person name="Binder M."/>
            <person name="Bloem J."/>
            <person name="Labutti K."/>
            <person name="Salamov A."/>
            <person name="Andreopoulos B."/>
            <person name="Baker S."/>
            <person name="Barry K."/>
            <person name="Bills G."/>
            <person name="Bluhm B."/>
            <person name="Cannon C."/>
            <person name="Castanera R."/>
            <person name="Culley D."/>
            <person name="Daum C."/>
            <person name="Ezra D."/>
            <person name="Gonzalez J."/>
            <person name="Henrissat B."/>
            <person name="Kuo A."/>
            <person name="Liang C."/>
            <person name="Lipzen A."/>
            <person name="Lutzoni F."/>
            <person name="Magnuson J."/>
            <person name="Mondo S."/>
            <person name="Nolan M."/>
            <person name="Ohm R."/>
            <person name="Pangilinan J."/>
            <person name="Park H.-J."/>
            <person name="Ramirez L."/>
            <person name="Alfaro M."/>
            <person name="Sun H."/>
            <person name="Tritt A."/>
            <person name="Yoshinaga Y."/>
            <person name="Zwiers L.-H."/>
            <person name="Turgeon B."/>
            <person name="Goodwin S."/>
            <person name="Spatafora J."/>
            <person name="Crous P."/>
            <person name="Grigoriev I."/>
        </authorList>
    </citation>
    <scope>NUCLEOTIDE SEQUENCE</scope>
    <source>
        <strain evidence="1">CBS 122681</strain>
    </source>
</reference>
<dbReference type="Proteomes" id="UP000799324">
    <property type="component" value="Unassembled WGS sequence"/>
</dbReference>
<dbReference type="NCBIfam" id="TIGR01571">
    <property type="entry name" value="A_thal_Cys_rich"/>
    <property type="match status" value="1"/>
</dbReference>
<organism evidence="1 2">
    <name type="scientific">Lophiostoma macrostomum CBS 122681</name>
    <dbReference type="NCBI Taxonomy" id="1314788"/>
    <lineage>
        <taxon>Eukaryota</taxon>
        <taxon>Fungi</taxon>
        <taxon>Dikarya</taxon>
        <taxon>Ascomycota</taxon>
        <taxon>Pezizomycotina</taxon>
        <taxon>Dothideomycetes</taxon>
        <taxon>Pleosporomycetidae</taxon>
        <taxon>Pleosporales</taxon>
        <taxon>Lophiostomataceae</taxon>
        <taxon>Lophiostoma</taxon>
    </lineage>
</organism>
<dbReference type="AlphaFoldDB" id="A0A6A6TDC2"/>
<dbReference type="PANTHER" id="PTHR15907">
    <property type="entry name" value="DUF614 FAMILY PROTEIN-RELATED"/>
    <property type="match status" value="1"/>
</dbReference>
<dbReference type="Pfam" id="PF04749">
    <property type="entry name" value="PLAC8"/>
    <property type="match status" value="1"/>
</dbReference>
<gene>
    <name evidence="1" type="ORF">K491DRAFT_714544</name>
</gene>
<protein>
    <submittedName>
        <fullName evidence="1">PLAC8-domain-containing protein</fullName>
    </submittedName>
</protein>
<accession>A0A6A6TDC2</accession>
<sequence>MSGGVIDKNELNGWVQRFNTAVNTKAWSNASPADAKPWSSGLFGCFSPPDLCLLTCCLPCVTFGKTHHRLRKNGDMQGYEPINTSCIAFYLSSCFGASFIMQALQLQDIREQHHLEGSCVKDLLLSCCCLCCSLVQAEKETKILQNEKPNVVSQQYGGASEQMVMGGAQQAPIGGHVQ</sequence>
<dbReference type="EMBL" id="MU004326">
    <property type="protein sequence ID" value="KAF2657327.1"/>
    <property type="molecule type" value="Genomic_DNA"/>
</dbReference>
<dbReference type="OrthoDB" id="1045822at2759"/>
<keyword evidence="2" id="KW-1185">Reference proteome</keyword>
<proteinExistence type="predicted"/>